<protein>
    <submittedName>
        <fullName evidence="1">Uncharacterized protein</fullName>
    </submittedName>
</protein>
<evidence type="ECO:0000313" key="2">
    <source>
        <dbReference type="Proteomes" id="UP001152795"/>
    </source>
</evidence>
<keyword evidence="2" id="KW-1185">Reference proteome</keyword>
<proteinExistence type="predicted"/>
<accession>A0A7D9DXX7</accession>
<dbReference type="Proteomes" id="UP001152795">
    <property type="component" value="Unassembled WGS sequence"/>
</dbReference>
<dbReference type="PROSITE" id="PS51750">
    <property type="entry name" value="BRO_N"/>
    <property type="match status" value="1"/>
</dbReference>
<name>A0A7D9DXX7_PARCT</name>
<dbReference type="AlphaFoldDB" id="A0A7D9DXX7"/>
<reference evidence="1" key="1">
    <citation type="submission" date="2020-04" db="EMBL/GenBank/DDBJ databases">
        <authorList>
            <person name="Alioto T."/>
            <person name="Alioto T."/>
            <person name="Gomez Garrido J."/>
        </authorList>
    </citation>
    <scope>NUCLEOTIDE SEQUENCE</scope>
    <source>
        <strain evidence="1">A484AB</strain>
    </source>
</reference>
<comment type="caution">
    <text evidence="1">The sequence shown here is derived from an EMBL/GenBank/DDBJ whole genome shotgun (WGS) entry which is preliminary data.</text>
</comment>
<dbReference type="EMBL" id="CACRXK020002667">
    <property type="protein sequence ID" value="CAB3995449.1"/>
    <property type="molecule type" value="Genomic_DNA"/>
</dbReference>
<dbReference type="InterPro" id="IPR003497">
    <property type="entry name" value="BRO_N_domain"/>
</dbReference>
<dbReference type="OrthoDB" id="7468926at2759"/>
<sequence>MPQLHKLLNKDAEPYDWETPWAGIENMEKLFVNEKLSASVRIMKLDDEYFFTAKDVAESLGYIDTDQAIRKSVWKKYKFKVEDPVYRRGSQKLHPDTLFIFEQDRPLIGNQIRLLNETELHYKVVEYLRKYYPDAIVIAGLGENQDTSYKRINSARKGYLKDQPDILIVSPCGTHSGFAIELKHRRDGEC</sequence>
<gene>
    <name evidence="1" type="ORF">PACLA_8A038655</name>
</gene>
<dbReference type="Pfam" id="PF02498">
    <property type="entry name" value="Bro-N"/>
    <property type="match status" value="1"/>
</dbReference>
<organism evidence="1 2">
    <name type="scientific">Paramuricea clavata</name>
    <name type="common">Red gorgonian</name>
    <name type="synonym">Violescent sea-whip</name>
    <dbReference type="NCBI Taxonomy" id="317549"/>
    <lineage>
        <taxon>Eukaryota</taxon>
        <taxon>Metazoa</taxon>
        <taxon>Cnidaria</taxon>
        <taxon>Anthozoa</taxon>
        <taxon>Octocorallia</taxon>
        <taxon>Malacalcyonacea</taxon>
        <taxon>Plexauridae</taxon>
        <taxon>Paramuricea</taxon>
    </lineage>
</organism>
<evidence type="ECO:0000313" key="1">
    <source>
        <dbReference type="EMBL" id="CAB3995449.1"/>
    </source>
</evidence>